<feature type="compositionally biased region" description="Basic and acidic residues" evidence="1">
    <location>
        <begin position="1"/>
        <end position="12"/>
    </location>
</feature>
<proteinExistence type="predicted"/>
<dbReference type="EMBL" id="CP045890">
    <property type="protein sequence ID" value="QQP56968.1"/>
    <property type="molecule type" value="Genomic_DNA"/>
</dbReference>
<reference evidence="3" key="1">
    <citation type="submission" date="2021-01" db="EMBL/GenBank/DDBJ databases">
        <title>Caligus Genome Assembly.</title>
        <authorList>
            <person name="Gallardo-Escarate C."/>
        </authorList>
    </citation>
    <scope>NUCLEOTIDE SEQUENCE [LARGE SCALE GENOMIC DNA]</scope>
</reference>
<sequence length="96" mass="10480">MDMRDHIPDGSDKTPPSSPTSSQNEPSQGKRPDSLKSLCVKNIISHGIPYFQGSLPESLEDLLSESYRTLNICDNCGSPLPKPLRAIRSSPSRTPT</sequence>
<evidence type="ECO:0000313" key="3">
    <source>
        <dbReference type="Proteomes" id="UP000595437"/>
    </source>
</evidence>
<organism evidence="2 3">
    <name type="scientific">Caligus rogercresseyi</name>
    <name type="common">Sea louse</name>
    <dbReference type="NCBI Taxonomy" id="217165"/>
    <lineage>
        <taxon>Eukaryota</taxon>
        <taxon>Metazoa</taxon>
        <taxon>Ecdysozoa</taxon>
        <taxon>Arthropoda</taxon>
        <taxon>Crustacea</taxon>
        <taxon>Multicrustacea</taxon>
        <taxon>Hexanauplia</taxon>
        <taxon>Copepoda</taxon>
        <taxon>Siphonostomatoida</taxon>
        <taxon>Caligidae</taxon>
        <taxon>Caligus</taxon>
    </lineage>
</organism>
<gene>
    <name evidence="2" type="ORF">FKW44_001813</name>
</gene>
<accession>A0A7T8KJ91</accession>
<keyword evidence="3" id="KW-1185">Reference proteome</keyword>
<protein>
    <submittedName>
        <fullName evidence="2">Uncharacterized protein</fullName>
    </submittedName>
</protein>
<feature type="compositionally biased region" description="Low complexity" evidence="1">
    <location>
        <begin position="13"/>
        <end position="27"/>
    </location>
</feature>
<feature type="region of interest" description="Disordered" evidence="1">
    <location>
        <begin position="1"/>
        <end position="36"/>
    </location>
</feature>
<name>A0A7T8KJ91_CALRO</name>
<evidence type="ECO:0000313" key="2">
    <source>
        <dbReference type="EMBL" id="QQP56968.1"/>
    </source>
</evidence>
<evidence type="ECO:0000256" key="1">
    <source>
        <dbReference type="SAM" id="MobiDB-lite"/>
    </source>
</evidence>
<dbReference type="Proteomes" id="UP000595437">
    <property type="component" value="Chromosome 1"/>
</dbReference>
<dbReference type="AlphaFoldDB" id="A0A7T8KJ91"/>